<evidence type="ECO:0000256" key="7">
    <source>
        <dbReference type="ARBA" id="ARBA00023012"/>
    </source>
</evidence>
<evidence type="ECO:0000256" key="3">
    <source>
        <dbReference type="ARBA" id="ARBA00022679"/>
    </source>
</evidence>
<dbReference type="EC" id="2.7.13.3" evidence="2"/>
<comment type="caution">
    <text evidence="10">The sequence shown here is derived from an EMBL/GenBank/DDBJ whole genome shotgun (WGS) entry which is preliminary data.</text>
</comment>
<reference evidence="10 11" key="1">
    <citation type="submission" date="2018-12" db="EMBL/GenBank/DDBJ databases">
        <title>The whole draft genome of Aquabacterium sp. SJQ9.</title>
        <authorList>
            <person name="Sun L."/>
            <person name="Gao X."/>
            <person name="Chen W."/>
            <person name="Huang K."/>
        </authorList>
    </citation>
    <scope>NUCLEOTIDE SEQUENCE [LARGE SCALE GENOMIC DNA]</scope>
    <source>
        <strain evidence="10 11">SJQ9</strain>
    </source>
</reference>
<dbReference type="GO" id="GO:0005524">
    <property type="term" value="F:ATP binding"/>
    <property type="evidence" value="ECO:0007669"/>
    <property type="project" value="UniProtKB-KW"/>
</dbReference>
<dbReference type="AlphaFoldDB" id="A0A3R8SZ89"/>
<keyword evidence="3" id="KW-0808">Transferase</keyword>
<dbReference type="InterPro" id="IPR003594">
    <property type="entry name" value="HATPase_dom"/>
</dbReference>
<name>A0A3R8SZ89_9BURK</name>
<keyword evidence="5 10" id="KW-0418">Kinase</keyword>
<keyword evidence="4" id="KW-0547">Nucleotide-binding</keyword>
<keyword evidence="6" id="KW-0067">ATP-binding</keyword>
<dbReference type="GO" id="GO:0007234">
    <property type="term" value="P:osmosensory signaling via phosphorelay pathway"/>
    <property type="evidence" value="ECO:0007669"/>
    <property type="project" value="TreeGrafter"/>
</dbReference>
<feature type="domain" description="Histidine kinase" evidence="9">
    <location>
        <begin position="119"/>
        <end position="267"/>
    </location>
</feature>
<dbReference type="SMART" id="SM00387">
    <property type="entry name" value="HATPase_c"/>
    <property type="match status" value="1"/>
</dbReference>
<dbReference type="GO" id="GO:0030295">
    <property type="term" value="F:protein kinase activator activity"/>
    <property type="evidence" value="ECO:0007669"/>
    <property type="project" value="TreeGrafter"/>
</dbReference>
<evidence type="ECO:0000256" key="4">
    <source>
        <dbReference type="ARBA" id="ARBA00022741"/>
    </source>
</evidence>
<dbReference type="Proteomes" id="UP000269265">
    <property type="component" value="Unassembled WGS sequence"/>
</dbReference>
<dbReference type="PRINTS" id="PR00344">
    <property type="entry name" value="BCTRLSENSOR"/>
</dbReference>
<dbReference type="SUPFAM" id="SSF55874">
    <property type="entry name" value="ATPase domain of HSP90 chaperone/DNA topoisomerase II/histidine kinase"/>
    <property type="match status" value="1"/>
</dbReference>
<organism evidence="10 11">
    <name type="scientific">Aquabacterium soli</name>
    <dbReference type="NCBI Taxonomy" id="2493092"/>
    <lineage>
        <taxon>Bacteria</taxon>
        <taxon>Pseudomonadati</taxon>
        <taxon>Pseudomonadota</taxon>
        <taxon>Betaproteobacteria</taxon>
        <taxon>Burkholderiales</taxon>
        <taxon>Aquabacterium</taxon>
    </lineage>
</organism>
<dbReference type="PROSITE" id="PS50109">
    <property type="entry name" value="HIS_KIN"/>
    <property type="match status" value="1"/>
</dbReference>
<evidence type="ECO:0000259" key="9">
    <source>
        <dbReference type="PROSITE" id="PS50109"/>
    </source>
</evidence>
<keyword evidence="11" id="KW-1185">Reference proteome</keyword>
<dbReference type="InterPro" id="IPR005467">
    <property type="entry name" value="His_kinase_dom"/>
</dbReference>
<feature type="region of interest" description="Disordered" evidence="8">
    <location>
        <begin position="18"/>
        <end position="41"/>
    </location>
</feature>
<evidence type="ECO:0000256" key="2">
    <source>
        <dbReference type="ARBA" id="ARBA00012438"/>
    </source>
</evidence>
<dbReference type="PANTHER" id="PTHR42878">
    <property type="entry name" value="TWO-COMPONENT HISTIDINE KINASE"/>
    <property type="match status" value="1"/>
</dbReference>
<dbReference type="InterPro" id="IPR036890">
    <property type="entry name" value="HATPase_C_sf"/>
</dbReference>
<gene>
    <name evidence="10" type="ORF">EIP75_20545</name>
</gene>
<evidence type="ECO:0000256" key="6">
    <source>
        <dbReference type="ARBA" id="ARBA00022840"/>
    </source>
</evidence>
<evidence type="ECO:0000313" key="11">
    <source>
        <dbReference type="Proteomes" id="UP000269265"/>
    </source>
</evidence>
<evidence type="ECO:0000256" key="8">
    <source>
        <dbReference type="SAM" id="MobiDB-lite"/>
    </source>
</evidence>
<keyword evidence="7" id="KW-0902">Two-component regulatory system</keyword>
<accession>A0A3R8SZ89</accession>
<dbReference type="Gene3D" id="3.30.565.10">
    <property type="entry name" value="Histidine kinase-like ATPase, C-terminal domain"/>
    <property type="match status" value="1"/>
</dbReference>
<proteinExistence type="predicted"/>
<feature type="compositionally biased region" description="Low complexity" evidence="8">
    <location>
        <begin position="32"/>
        <end position="41"/>
    </location>
</feature>
<evidence type="ECO:0000313" key="10">
    <source>
        <dbReference type="EMBL" id="RRS02461.1"/>
    </source>
</evidence>
<comment type="catalytic activity">
    <reaction evidence="1">
        <text>ATP + protein L-histidine = ADP + protein N-phospho-L-histidine.</text>
        <dbReference type="EC" id="2.7.13.3"/>
    </reaction>
</comment>
<dbReference type="InterPro" id="IPR050351">
    <property type="entry name" value="BphY/WalK/GraS-like"/>
</dbReference>
<dbReference type="GO" id="GO:0000156">
    <property type="term" value="F:phosphorelay response regulator activity"/>
    <property type="evidence" value="ECO:0007669"/>
    <property type="project" value="TreeGrafter"/>
</dbReference>
<evidence type="ECO:0000256" key="1">
    <source>
        <dbReference type="ARBA" id="ARBA00000085"/>
    </source>
</evidence>
<dbReference type="InterPro" id="IPR004358">
    <property type="entry name" value="Sig_transdc_His_kin-like_C"/>
</dbReference>
<dbReference type="EMBL" id="RSED01000022">
    <property type="protein sequence ID" value="RRS02461.1"/>
    <property type="molecule type" value="Genomic_DNA"/>
</dbReference>
<protein>
    <recommendedName>
        <fullName evidence="2">histidine kinase</fullName>
        <ecNumber evidence="2">2.7.13.3</ecNumber>
    </recommendedName>
</protein>
<evidence type="ECO:0000256" key="5">
    <source>
        <dbReference type="ARBA" id="ARBA00022777"/>
    </source>
</evidence>
<dbReference type="Pfam" id="PF02518">
    <property type="entry name" value="HATPase_c"/>
    <property type="match status" value="1"/>
</dbReference>
<sequence>MYYTCIRTQITSREGLPMTRDNSTLFREPRRPAGAPADASEAPAVPAPVLYRFLQALGQVLGDLLDATARLEHVPSLAQGDGQLRRIHDTVELLGNLRAEFLGLLALSAPQARARPCLVDVGSVCRQVVDLLQPEAMAAEVRLSLRAPASMTGWTDPSLLTRTLRTLVSNAIRYNQPGGHAVVCARVTALGGVQLRVWDSGLGLSASQQARLFQPFERLGKELCMADGTGMGLALAQRMAALMGATLSVRSRPGRGSVFRLDLPSSCVTQAAAAA</sequence>
<dbReference type="GO" id="GO:0004673">
    <property type="term" value="F:protein histidine kinase activity"/>
    <property type="evidence" value="ECO:0007669"/>
    <property type="project" value="UniProtKB-EC"/>
</dbReference>
<dbReference type="PANTHER" id="PTHR42878:SF7">
    <property type="entry name" value="SENSOR HISTIDINE KINASE GLRK"/>
    <property type="match status" value="1"/>
</dbReference>